<dbReference type="NCBIfam" id="TIGR02607">
    <property type="entry name" value="antidote_HigA"/>
    <property type="match status" value="1"/>
</dbReference>
<dbReference type="SUPFAM" id="SSF47413">
    <property type="entry name" value="lambda repressor-like DNA-binding domains"/>
    <property type="match status" value="1"/>
</dbReference>
<accession>A0A844Y664</accession>
<keyword evidence="1" id="KW-0238">DNA-binding</keyword>
<reference evidence="2 3" key="1">
    <citation type="submission" date="2019-12" db="EMBL/GenBank/DDBJ databases">
        <title>Genomic-based taxomic classification of the family Erythrobacteraceae.</title>
        <authorList>
            <person name="Xu L."/>
        </authorList>
    </citation>
    <scope>NUCLEOTIDE SEQUENCE [LARGE SCALE GENOMIC DNA]</scope>
    <source>
        <strain evidence="2 3">JCM 17468</strain>
    </source>
</reference>
<name>A0A844Y664_9SPHN</name>
<dbReference type="OrthoDB" id="3174593at2"/>
<dbReference type="RefSeq" id="WP_160659727.1">
    <property type="nucleotide sequence ID" value="NZ_BAABDV010000001.1"/>
</dbReference>
<dbReference type="PANTHER" id="PTHR36924:SF1">
    <property type="entry name" value="ANTITOXIN HIGA-1"/>
    <property type="match status" value="1"/>
</dbReference>
<gene>
    <name evidence="2" type="ORF">GRI47_02075</name>
</gene>
<proteinExistence type="predicted"/>
<dbReference type="Gene3D" id="1.10.260.40">
    <property type="entry name" value="lambda repressor-like DNA-binding domains"/>
    <property type="match status" value="1"/>
</dbReference>
<dbReference type="AlphaFoldDB" id="A0A844Y664"/>
<evidence type="ECO:0000256" key="1">
    <source>
        <dbReference type="ARBA" id="ARBA00023125"/>
    </source>
</evidence>
<dbReference type="EMBL" id="WTYD01000001">
    <property type="protein sequence ID" value="MXO52793.1"/>
    <property type="molecule type" value="Genomic_DNA"/>
</dbReference>
<dbReference type="GO" id="GO:0003677">
    <property type="term" value="F:DNA binding"/>
    <property type="evidence" value="ECO:0007669"/>
    <property type="project" value="UniProtKB-KW"/>
</dbReference>
<dbReference type="InterPro" id="IPR010982">
    <property type="entry name" value="Lambda_DNA-bd_dom_sf"/>
</dbReference>
<dbReference type="InterPro" id="IPR013430">
    <property type="entry name" value="Toxin_antidote_HigA"/>
</dbReference>
<comment type="caution">
    <text evidence="2">The sequence shown here is derived from an EMBL/GenBank/DDBJ whole genome shotgun (WGS) entry which is preliminary data.</text>
</comment>
<dbReference type="Proteomes" id="UP000430272">
    <property type="component" value="Unassembled WGS sequence"/>
</dbReference>
<keyword evidence="3" id="KW-1185">Reference proteome</keyword>
<evidence type="ECO:0000313" key="2">
    <source>
        <dbReference type="EMBL" id="MXO52793.1"/>
    </source>
</evidence>
<protein>
    <submittedName>
        <fullName evidence="2">HigA family addiction module antidote protein</fullName>
    </submittedName>
</protein>
<evidence type="ECO:0000313" key="3">
    <source>
        <dbReference type="Proteomes" id="UP000430272"/>
    </source>
</evidence>
<sequence>MSKSSTITDRSDWLHIPHAGELLVSEFMEPLQLDTSALAKSIEVDQARLQALIDGSKRVDGELDLRLTRYFRLSEGFFLRLQASAELRTAKRALNGELDRIQPRAA</sequence>
<organism evidence="2 3">
    <name type="scientific">Qipengyuania pelagi</name>
    <dbReference type="NCBI Taxonomy" id="994320"/>
    <lineage>
        <taxon>Bacteria</taxon>
        <taxon>Pseudomonadati</taxon>
        <taxon>Pseudomonadota</taxon>
        <taxon>Alphaproteobacteria</taxon>
        <taxon>Sphingomonadales</taxon>
        <taxon>Erythrobacteraceae</taxon>
        <taxon>Qipengyuania</taxon>
    </lineage>
</organism>
<dbReference type="PANTHER" id="PTHR36924">
    <property type="entry name" value="ANTITOXIN HIGA-1"/>
    <property type="match status" value="1"/>
</dbReference>